<evidence type="ECO:0000256" key="10">
    <source>
        <dbReference type="SAM" id="MobiDB-lite"/>
    </source>
</evidence>
<gene>
    <name evidence="12" type="ORF">LSH36_334g01005</name>
</gene>
<evidence type="ECO:0000256" key="8">
    <source>
        <dbReference type="ARBA" id="ARBA00023136"/>
    </source>
</evidence>
<evidence type="ECO:0000256" key="7">
    <source>
        <dbReference type="ARBA" id="ARBA00023128"/>
    </source>
</evidence>
<comment type="caution">
    <text evidence="12">The sequence shown here is derived from an EMBL/GenBank/DDBJ whole genome shotgun (WGS) entry which is preliminary data.</text>
</comment>
<dbReference type="AlphaFoldDB" id="A0AAD9JFV6"/>
<evidence type="ECO:0000256" key="2">
    <source>
        <dbReference type="ARBA" id="ARBA00008370"/>
    </source>
</evidence>
<sequence>MFQFNYQQFVKRNRLVLYGLPFMVILVGSSYGLSSFTSVRYKYRKGEKFNFSDLEQKGVKVKHEKTDLETEYQKLQEEMNLEQWKNVRGPRPWEDSKTIQEEQRS</sequence>
<evidence type="ECO:0000256" key="11">
    <source>
        <dbReference type="SAM" id="Phobius"/>
    </source>
</evidence>
<dbReference type="EMBL" id="JAODUP010000335">
    <property type="protein sequence ID" value="KAK2152236.1"/>
    <property type="molecule type" value="Genomic_DNA"/>
</dbReference>
<protein>
    <recommendedName>
        <fullName evidence="3">Cytochrome c oxidase assembly protein COX16 homolog, mitochondrial</fullName>
    </recommendedName>
</protein>
<dbReference type="GO" id="GO:0005743">
    <property type="term" value="C:mitochondrial inner membrane"/>
    <property type="evidence" value="ECO:0007669"/>
    <property type="project" value="UniProtKB-SubCell"/>
</dbReference>
<dbReference type="GO" id="GO:0033617">
    <property type="term" value="P:mitochondrial respiratory chain complex IV assembly"/>
    <property type="evidence" value="ECO:0007669"/>
    <property type="project" value="TreeGrafter"/>
</dbReference>
<name>A0AAD9JFV6_9ANNE</name>
<comment type="subcellular location">
    <subcellularLocation>
        <location evidence="1">Mitochondrion inner membrane</location>
        <topology evidence="1">Single-pass membrane protein</topology>
    </subcellularLocation>
</comment>
<dbReference type="PANTHER" id="PTHR17130">
    <property type="entry name" value="MITOCHONDRIAL OUTER MEMBRANE PROTEIN 25"/>
    <property type="match status" value="1"/>
</dbReference>
<keyword evidence="9" id="KW-0175">Coiled coil</keyword>
<keyword evidence="6 11" id="KW-1133">Transmembrane helix</keyword>
<evidence type="ECO:0000313" key="12">
    <source>
        <dbReference type="EMBL" id="KAK2152236.1"/>
    </source>
</evidence>
<evidence type="ECO:0000256" key="5">
    <source>
        <dbReference type="ARBA" id="ARBA00022792"/>
    </source>
</evidence>
<organism evidence="12 13">
    <name type="scientific">Paralvinella palmiformis</name>
    <dbReference type="NCBI Taxonomy" id="53620"/>
    <lineage>
        <taxon>Eukaryota</taxon>
        <taxon>Metazoa</taxon>
        <taxon>Spiralia</taxon>
        <taxon>Lophotrochozoa</taxon>
        <taxon>Annelida</taxon>
        <taxon>Polychaeta</taxon>
        <taxon>Sedentaria</taxon>
        <taxon>Canalipalpata</taxon>
        <taxon>Terebellida</taxon>
        <taxon>Terebelliformia</taxon>
        <taxon>Alvinellidae</taxon>
        <taxon>Paralvinella</taxon>
    </lineage>
</organism>
<feature type="compositionally biased region" description="Basic and acidic residues" evidence="10">
    <location>
        <begin position="91"/>
        <end position="105"/>
    </location>
</feature>
<keyword evidence="8 11" id="KW-0472">Membrane</keyword>
<keyword evidence="13" id="KW-1185">Reference proteome</keyword>
<feature type="transmembrane region" description="Helical" evidence="11">
    <location>
        <begin position="15"/>
        <end position="39"/>
    </location>
</feature>
<dbReference type="InterPro" id="IPR020164">
    <property type="entry name" value="Cyt_c_Oxase_assmbl_COX16"/>
</dbReference>
<evidence type="ECO:0000256" key="3">
    <source>
        <dbReference type="ARBA" id="ARBA00021814"/>
    </source>
</evidence>
<evidence type="ECO:0000256" key="6">
    <source>
        <dbReference type="ARBA" id="ARBA00022989"/>
    </source>
</evidence>
<evidence type="ECO:0000313" key="13">
    <source>
        <dbReference type="Proteomes" id="UP001208570"/>
    </source>
</evidence>
<dbReference type="Pfam" id="PF14138">
    <property type="entry name" value="COX16"/>
    <property type="match status" value="1"/>
</dbReference>
<comment type="similarity">
    <text evidence="2">Belongs to the COX16 family.</text>
</comment>
<evidence type="ECO:0000256" key="4">
    <source>
        <dbReference type="ARBA" id="ARBA00022692"/>
    </source>
</evidence>
<dbReference type="PANTHER" id="PTHR17130:SF14">
    <property type="entry name" value="CYTOCHROME C OXIDASE ASSEMBLY PROTEIN COX16 HOMOLOG, MITOCHONDRIAL"/>
    <property type="match status" value="1"/>
</dbReference>
<accession>A0AAD9JFV6</accession>
<proteinExistence type="inferred from homology"/>
<keyword evidence="5" id="KW-0999">Mitochondrion inner membrane</keyword>
<evidence type="ECO:0000256" key="9">
    <source>
        <dbReference type="SAM" id="Coils"/>
    </source>
</evidence>
<feature type="region of interest" description="Disordered" evidence="10">
    <location>
        <begin position="86"/>
        <end position="105"/>
    </location>
</feature>
<dbReference type="Proteomes" id="UP001208570">
    <property type="component" value="Unassembled WGS sequence"/>
</dbReference>
<evidence type="ECO:0000256" key="1">
    <source>
        <dbReference type="ARBA" id="ARBA00004434"/>
    </source>
</evidence>
<keyword evidence="7" id="KW-0496">Mitochondrion</keyword>
<keyword evidence="4 11" id="KW-0812">Transmembrane</keyword>
<reference evidence="12" key="1">
    <citation type="journal article" date="2023" name="Mol. Biol. Evol.">
        <title>Third-Generation Sequencing Reveals the Adaptive Role of the Epigenome in Three Deep-Sea Polychaetes.</title>
        <authorList>
            <person name="Perez M."/>
            <person name="Aroh O."/>
            <person name="Sun Y."/>
            <person name="Lan Y."/>
            <person name="Juniper S.K."/>
            <person name="Young C.R."/>
            <person name="Angers B."/>
            <person name="Qian P.Y."/>
        </authorList>
    </citation>
    <scope>NUCLEOTIDE SEQUENCE</scope>
    <source>
        <strain evidence="12">P08H-3</strain>
    </source>
</reference>
<feature type="coiled-coil region" evidence="9">
    <location>
        <begin position="58"/>
        <end position="85"/>
    </location>
</feature>